<keyword evidence="2" id="KW-1133">Transmembrane helix</keyword>
<dbReference type="InterPro" id="IPR045851">
    <property type="entry name" value="AMP-bd_C_sf"/>
</dbReference>
<dbReference type="InterPro" id="IPR005914">
    <property type="entry name" value="Acac_CoA_synth"/>
</dbReference>
<evidence type="ECO:0000313" key="5">
    <source>
        <dbReference type="Proteomes" id="UP000027920"/>
    </source>
</evidence>
<dbReference type="PANTHER" id="PTHR42921:SF4">
    <property type="entry name" value="ACETOACETYL-COA SYNTHASE (AFU_ORTHOLOGUE AFUA_8G04770)"/>
    <property type="match status" value="1"/>
</dbReference>
<name>A0A072PA07_9EURO</name>
<dbReference type="PROSITE" id="PS00455">
    <property type="entry name" value="AMP_BINDING"/>
    <property type="match status" value="1"/>
</dbReference>
<dbReference type="GO" id="GO:0006629">
    <property type="term" value="P:lipid metabolic process"/>
    <property type="evidence" value="ECO:0007669"/>
    <property type="project" value="InterPro"/>
</dbReference>
<dbReference type="SUPFAM" id="SSF56801">
    <property type="entry name" value="Acetyl-CoA synthetase-like"/>
    <property type="match status" value="1"/>
</dbReference>
<dbReference type="NCBIfam" id="TIGR01217">
    <property type="entry name" value="ac_ac_CoA_syn"/>
    <property type="match status" value="1"/>
</dbReference>
<keyword evidence="4" id="KW-0436">Ligase</keyword>
<feature type="region of interest" description="Disordered" evidence="1">
    <location>
        <begin position="1"/>
        <end position="20"/>
    </location>
</feature>
<dbReference type="Pfam" id="PF00501">
    <property type="entry name" value="AMP-binding"/>
    <property type="match status" value="1"/>
</dbReference>
<feature type="transmembrane region" description="Helical" evidence="2">
    <location>
        <begin position="161"/>
        <end position="185"/>
    </location>
</feature>
<keyword evidence="2" id="KW-0812">Transmembrane</keyword>
<feature type="compositionally biased region" description="Polar residues" evidence="1">
    <location>
        <begin position="1"/>
        <end position="15"/>
    </location>
</feature>
<dbReference type="OrthoDB" id="10253869at2759"/>
<accession>A0A072PA07</accession>
<evidence type="ECO:0000313" key="4">
    <source>
        <dbReference type="EMBL" id="KEF52385.1"/>
    </source>
</evidence>
<reference evidence="4 5" key="1">
    <citation type="submission" date="2013-03" db="EMBL/GenBank/DDBJ databases">
        <title>The Genome Sequence of Exophiala aquamarina CBS 119918.</title>
        <authorList>
            <consortium name="The Broad Institute Genomics Platform"/>
            <person name="Cuomo C."/>
            <person name="de Hoog S."/>
            <person name="Gorbushina A."/>
            <person name="Walker B."/>
            <person name="Young S.K."/>
            <person name="Zeng Q."/>
            <person name="Gargeya S."/>
            <person name="Fitzgerald M."/>
            <person name="Haas B."/>
            <person name="Abouelleil A."/>
            <person name="Allen A.W."/>
            <person name="Alvarado L."/>
            <person name="Arachchi H.M."/>
            <person name="Berlin A.M."/>
            <person name="Chapman S.B."/>
            <person name="Gainer-Dewar J."/>
            <person name="Goldberg J."/>
            <person name="Griggs A."/>
            <person name="Gujja S."/>
            <person name="Hansen M."/>
            <person name="Howarth C."/>
            <person name="Imamovic A."/>
            <person name="Ireland A."/>
            <person name="Larimer J."/>
            <person name="McCowan C."/>
            <person name="Murphy C."/>
            <person name="Pearson M."/>
            <person name="Poon T.W."/>
            <person name="Priest M."/>
            <person name="Roberts A."/>
            <person name="Saif S."/>
            <person name="Shea T."/>
            <person name="Sisk P."/>
            <person name="Sykes S."/>
            <person name="Wortman J."/>
            <person name="Nusbaum C."/>
            <person name="Birren B."/>
        </authorList>
    </citation>
    <scope>NUCLEOTIDE SEQUENCE [LARGE SCALE GENOMIC DNA]</scope>
    <source>
        <strain evidence="4 5">CBS 119918</strain>
    </source>
</reference>
<feature type="domain" description="AMP-dependent synthetase/ligase" evidence="3">
    <location>
        <begin position="116"/>
        <end position="488"/>
    </location>
</feature>
<evidence type="ECO:0000256" key="2">
    <source>
        <dbReference type="SAM" id="Phobius"/>
    </source>
</evidence>
<protein>
    <submittedName>
        <fullName evidence="4">Acetoacetate-CoA ligase</fullName>
    </submittedName>
</protein>
<evidence type="ECO:0000259" key="3">
    <source>
        <dbReference type="Pfam" id="PF00501"/>
    </source>
</evidence>
<keyword evidence="2" id="KW-0472">Membrane</keyword>
<comment type="caution">
    <text evidence="4">The sequence shown here is derived from an EMBL/GenBank/DDBJ whole genome shotgun (WGS) entry which is preliminary data.</text>
</comment>
<dbReference type="Proteomes" id="UP000027920">
    <property type="component" value="Unassembled WGS sequence"/>
</dbReference>
<dbReference type="InterPro" id="IPR020845">
    <property type="entry name" value="AMP-binding_CS"/>
</dbReference>
<dbReference type="PANTHER" id="PTHR42921">
    <property type="entry name" value="ACETOACETYL-COA SYNTHETASE"/>
    <property type="match status" value="1"/>
</dbReference>
<dbReference type="HOGENOM" id="CLU_000022_3_3_1"/>
<dbReference type="VEuPathDB" id="FungiDB:A1O9_11626"/>
<gene>
    <name evidence="4" type="ORF">A1O9_11626</name>
</gene>
<sequence>MESSARQHPARQQPSPVWEPQINRSEIPINKYRAHVNRKFTLDLADSQQLHQWSVTHPQSFWVDLWSYVHLIPHLPAHTMRAYASDVPMVDIPLWFEGVCVNYAENVLTQPSLDENAIALVGLRENQGLEGETWSWMVLREKVRQVRSAFLRSGVRRGHRVAAIISTSVWSVALFLGAASIGAIFTSIAPDLGEEGCISRLQQVTPSILFADSHRTYKGQQQSNMATIASIAKHLSCTDEVFLIPTKEENVLLFPLLSQFLSRSLPSDQLQYERISFNDPLYILYSSGTTGPPKCLVHRHGAIIQHKKIGILHNSLTPGEVVFQYSSTSWVLWNIMIGHLSVGATLILYDGSPTWPTPDAMLDIVEKYKVNYWGCSPRYLQALEATNVSIRQRNDLSSLRMVQSGGSHLAADQYHWFYRNFPPRVHLTSVTGGTDLVTSWVGTDPAGPLYAGELQLPILGHDVDIADVVTGESIRQSGESGEFVCRQPFPSMPVFMWGDEGNEKYRASYFERFGYTCWAQHDWASYNPYTKGWTVHGRSDGVLNPQGIRFGSAEIYSITEAHPFSDTISTTLCVGRRRKTIDTDESVFLFVIMRPGKTFTHRLATLLKDAIRNGLSARHVPRFILAVNEIPMTANGKKVETLVKQVICTGQPPKVVSSTVSNPECLNDFKRFFALEERASKL</sequence>
<proteinExistence type="predicted"/>
<keyword evidence="5" id="KW-1185">Reference proteome</keyword>
<dbReference type="AlphaFoldDB" id="A0A072PA07"/>
<dbReference type="EMBL" id="AMGV01000018">
    <property type="protein sequence ID" value="KEF52385.1"/>
    <property type="molecule type" value="Genomic_DNA"/>
</dbReference>
<dbReference type="GO" id="GO:0030729">
    <property type="term" value="F:acetoacetate-CoA ligase activity"/>
    <property type="evidence" value="ECO:0007669"/>
    <property type="project" value="InterPro"/>
</dbReference>
<dbReference type="STRING" id="1182545.A0A072PA07"/>
<dbReference type="InterPro" id="IPR000873">
    <property type="entry name" value="AMP-dep_synth/lig_dom"/>
</dbReference>
<dbReference type="RefSeq" id="XP_013254975.1">
    <property type="nucleotide sequence ID" value="XM_013399521.1"/>
</dbReference>
<organism evidence="4 5">
    <name type="scientific">Exophiala aquamarina CBS 119918</name>
    <dbReference type="NCBI Taxonomy" id="1182545"/>
    <lineage>
        <taxon>Eukaryota</taxon>
        <taxon>Fungi</taxon>
        <taxon>Dikarya</taxon>
        <taxon>Ascomycota</taxon>
        <taxon>Pezizomycotina</taxon>
        <taxon>Eurotiomycetes</taxon>
        <taxon>Chaetothyriomycetidae</taxon>
        <taxon>Chaetothyriales</taxon>
        <taxon>Herpotrichiellaceae</taxon>
        <taxon>Exophiala</taxon>
    </lineage>
</organism>
<dbReference type="GeneID" id="25286523"/>
<dbReference type="Gene3D" id="3.40.50.12780">
    <property type="entry name" value="N-terminal domain of ligase-like"/>
    <property type="match status" value="1"/>
</dbReference>
<evidence type="ECO:0000256" key="1">
    <source>
        <dbReference type="SAM" id="MobiDB-lite"/>
    </source>
</evidence>
<dbReference type="InterPro" id="IPR042099">
    <property type="entry name" value="ANL_N_sf"/>
</dbReference>
<dbReference type="Gene3D" id="3.30.300.30">
    <property type="match status" value="1"/>
</dbReference>